<dbReference type="AlphaFoldDB" id="A0A9X1LCL7"/>
<organism evidence="1 2">
    <name type="scientific">Roseicella aerolata</name>
    <dbReference type="NCBI Taxonomy" id="2883479"/>
    <lineage>
        <taxon>Bacteria</taxon>
        <taxon>Pseudomonadati</taxon>
        <taxon>Pseudomonadota</taxon>
        <taxon>Alphaproteobacteria</taxon>
        <taxon>Acetobacterales</taxon>
        <taxon>Roseomonadaceae</taxon>
        <taxon>Roseicella</taxon>
    </lineage>
</organism>
<protein>
    <submittedName>
        <fullName evidence="1">Uncharacterized protein</fullName>
    </submittedName>
</protein>
<comment type="caution">
    <text evidence="1">The sequence shown here is derived from an EMBL/GenBank/DDBJ whole genome shotgun (WGS) entry which is preliminary data.</text>
</comment>
<dbReference type="PROSITE" id="PS51257">
    <property type="entry name" value="PROKAR_LIPOPROTEIN"/>
    <property type="match status" value="1"/>
</dbReference>
<reference evidence="1" key="1">
    <citation type="submission" date="2021-10" db="EMBL/GenBank/DDBJ databases">
        <title>Roseicella aerolatum sp. nov., isolated from aerosols of e-waste dismantling site.</title>
        <authorList>
            <person name="Qin T."/>
        </authorList>
    </citation>
    <scope>NUCLEOTIDE SEQUENCE</scope>
    <source>
        <strain evidence="1">GB24</strain>
    </source>
</reference>
<proteinExistence type="predicted"/>
<dbReference type="Proteomes" id="UP001139311">
    <property type="component" value="Unassembled WGS sequence"/>
</dbReference>
<name>A0A9X1LCL7_9PROT</name>
<sequence length="178" mass="19498">MGWRFVLAALPLLTLMGCGNTGDTRLPVACPRPSLLAEGADLTRYRPGPVRDLTALEWDARLTGISGGCNPGRGNRSIDVTLSAAFTVERGAGAEGRVVDLPWFVAVVDAESERILARQNFVERVTFARNEMRVTVDSVPVSLSLPVGETRRAGDYRIFVSFQLDEEDLALNRRRGPR</sequence>
<dbReference type="EMBL" id="JAJAQI010000031">
    <property type="protein sequence ID" value="MCB4823747.1"/>
    <property type="molecule type" value="Genomic_DNA"/>
</dbReference>
<dbReference type="RefSeq" id="WP_226610825.1">
    <property type="nucleotide sequence ID" value="NZ_JAJAQI010000031.1"/>
</dbReference>
<evidence type="ECO:0000313" key="2">
    <source>
        <dbReference type="Proteomes" id="UP001139311"/>
    </source>
</evidence>
<evidence type="ECO:0000313" key="1">
    <source>
        <dbReference type="EMBL" id="MCB4823747.1"/>
    </source>
</evidence>
<gene>
    <name evidence="1" type="ORF">LHA35_18620</name>
</gene>
<accession>A0A9X1LCL7</accession>
<keyword evidence="2" id="KW-1185">Reference proteome</keyword>